<reference evidence="1 2" key="1">
    <citation type="submission" date="2013-09" db="EMBL/GenBank/DDBJ databases">
        <title>Corchorus capsularis genome sequencing.</title>
        <authorList>
            <person name="Alam M."/>
            <person name="Haque M.S."/>
            <person name="Islam M.S."/>
            <person name="Emdad E.M."/>
            <person name="Islam M.M."/>
            <person name="Ahmed B."/>
            <person name="Halim A."/>
            <person name="Hossen Q.M.M."/>
            <person name="Hossain M.Z."/>
            <person name="Ahmed R."/>
            <person name="Khan M.M."/>
            <person name="Islam R."/>
            <person name="Rashid M.M."/>
            <person name="Khan S.A."/>
            <person name="Rahman M.S."/>
            <person name="Alam M."/>
        </authorList>
    </citation>
    <scope>NUCLEOTIDE SEQUENCE [LARGE SCALE GENOMIC DNA]</scope>
    <source>
        <strain evidence="2">cv. CVL-1</strain>
        <tissue evidence="1">Whole seedling</tissue>
    </source>
</reference>
<dbReference type="AlphaFoldDB" id="A0A1R3GLD3"/>
<gene>
    <name evidence="1" type="ORF">CCACVL1_25296</name>
</gene>
<accession>A0A1R3GLD3</accession>
<protein>
    <submittedName>
        <fullName evidence="1">Uncharacterized protein</fullName>
    </submittedName>
</protein>
<name>A0A1R3GLD3_COCAP</name>
<organism evidence="1 2">
    <name type="scientific">Corchorus capsularis</name>
    <name type="common">Jute</name>
    <dbReference type="NCBI Taxonomy" id="210143"/>
    <lineage>
        <taxon>Eukaryota</taxon>
        <taxon>Viridiplantae</taxon>
        <taxon>Streptophyta</taxon>
        <taxon>Embryophyta</taxon>
        <taxon>Tracheophyta</taxon>
        <taxon>Spermatophyta</taxon>
        <taxon>Magnoliopsida</taxon>
        <taxon>eudicotyledons</taxon>
        <taxon>Gunneridae</taxon>
        <taxon>Pentapetalae</taxon>
        <taxon>rosids</taxon>
        <taxon>malvids</taxon>
        <taxon>Malvales</taxon>
        <taxon>Malvaceae</taxon>
        <taxon>Grewioideae</taxon>
        <taxon>Apeibeae</taxon>
        <taxon>Corchorus</taxon>
    </lineage>
</organism>
<dbReference type="Gramene" id="OMO58869">
    <property type="protein sequence ID" value="OMO58869"/>
    <property type="gene ID" value="CCACVL1_25296"/>
</dbReference>
<keyword evidence="2" id="KW-1185">Reference proteome</keyword>
<evidence type="ECO:0000313" key="2">
    <source>
        <dbReference type="Proteomes" id="UP000188268"/>
    </source>
</evidence>
<dbReference type="Proteomes" id="UP000188268">
    <property type="component" value="Unassembled WGS sequence"/>
</dbReference>
<evidence type="ECO:0000313" key="1">
    <source>
        <dbReference type="EMBL" id="OMO58869.1"/>
    </source>
</evidence>
<proteinExistence type="predicted"/>
<comment type="caution">
    <text evidence="1">The sequence shown here is derived from an EMBL/GenBank/DDBJ whole genome shotgun (WGS) entry which is preliminary data.</text>
</comment>
<sequence>MESHGESKKKMPIDQGRAGVVAIIKLRQWGMNRVKPKPLDFGDYG</sequence>
<dbReference type="EMBL" id="AWWV01014078">
    <property type="protein sequence ID" value="OMO58869.1"/>
    <property type="molecule type" value="Genomic_DNA"/>
</dbReference>